<dbReference type="GO" id="GO:0005886">
    <property type="term" value="C:plasma membrane"/>
    <property type="evidence" value="ECO:0007669"/>
    <property type="project" value="UniProtKB-SubCell"/>
</dbReference>
<feature type="transmembrane region" description="Helical" evidence="7">
    <location>
        <begin position="184"/>
        <end position="203"/>
    </location>
</feature>
<feature type="compositionally biased region" description="Low complexity" evidence="8">
    <location>
        <begin position="1"/>
        <end position="12"/>
    </location>
</feature>
<organism evidence="10 11">
    <name type="scientific">Thermasporomyces composti</name>
    <dbReference type="NCBI Taxonomy" id="696763"/>
    <lineage>
        <taxon>Bacteria</taxon>
        <taxon>Bacillati</taxon>
        <taxon>Actinomycetota</taxon>
        <taxon>Actinomycetes</taxon>
        <taxon>Propionibacteriales</taxon>
        <taxon>Nocardioidaceae</taxon>
        <taxon>Thermasporomyces</taxon>
    </lineage>
</organism>
<dbReference type="Gene3D" id="1.10.3720.10">
    <property type="entry name" value="MetI-like"/>
    <property type="match status" value="1"/>
</dbReference>
<dbReference type="OrthoDB" id="9804439at2"/>
<evidence type="ECO:0000313" key="11">
    <source>
        <dbReference type="Proteomes" id="UP000256485"/>
    </source>
</evidence>
<evidence type="ECO:0000256" key="8">
    <source>
        <dbReference type="SAM" id="MobiDB-lite"/>
    </source>
</evidence>
<dbReference type="PROSITE" id="PS50928">
    <property type="entry name" value="ABC_TM1"/>
    <property type="match status" value="1"/>
</dbReference>
<dbReference type="SUPFAM" id="SSF161098">
    <property type="entry name" value="MetI-like"/>
    <property type="match status" value="1"/>
</dbReference>
<accession>A0A3D9V8Y4</accession>
<comment type="similarity">
    <text evidence="7">Belongs to the binding-protein-dependent transport system permease family.</text>
</comment>
<dbReference type="PANTHER" id="PTHR30193:SF37">
    <property type="entry name" value="INNER MEMBRANE ABC TRANSPORTER PERMEASE PROTEIN YCJO"/>
    <property type="match status" value="1"/>
</dbReference>
<dbReference type="InterPro" id="IPR051393">
    <property type="entry name" value="ABC_transporter_permease"/>
</dbReference>
<keyword evidence="6 7" id="KW-0472">Membrane</keyword>
<proteinExistence type="inferred from homology"/>
<comment type="caution">
    <text evidence="10">The sequence shown here is derived from an EMBL/GenBank/DDBJ whole genome shotgun (WGS) entry which is preliminary data.</text>
</comment>
<feature type="region of interest" description="Disordered" evidence="8">
    <location>
        <begin position="1"/>
        <end position="24"/>
    </location>
</feature>
<keyword evidence="2 7" id="KW-0813">Transport</keyword>
<evidence type="ECO:0000256" key="4">
    <source>
        <dbReference type="ARBA" id="ARBA00022692"/>
    </source>
</evidence>
<sequence>MRGADAVEAAAATPPVRRTSRSASPFDSARRRALGVFVVPALAVYVLVVIAPTLLTVWISFHRWAGAGPMEYVGIGNYRFMLRDPAFHRSFVTTMVILFVVGAITFTVAFVLTMLLQDMAGRRFVRAVVFFPSLLPGLVIAILWGFLFDPQGLVNHILTLLGVDEPPLWLGADHLFSTVMAGKVWLSAGTYTVIFMAAADRIPRYFYEAADLDGASAVQRFRHVTVPLMSGVAGVCAVLWSISALKSFEFMLAFAGATGQLPPVSLWTFPLYSYATAFAADAAAGFGVASAAAVMTLALSLVLTILVRRVLAERTHVEY</sequence>
<feature type="transmembrane region" description="Helical" evidence="7">
    <location>
        <begin position="282"/>
        <end position="307"/>
    </location>
</feature>
<evidence type="ECO:0000256" key="7">
    <source>
        <dbReference type="RuleBase" id="RU363032"/>
    </source>
</evidence>
<evidence type="ECO:0000256" key="6">
    <source>
        <dbReference type="ARBA" id="ARBA00023136"/>
    </source>
</evidence>
<dbReference type="Pfam" id="PF00528">
    <property type="entry name" value="BPD_transp_1"/>
    <property type="match status" value="1"/>
</dbReference>
<comment type="subcellular location">
    <subcellularLocation>
        <location evidence="1 7">Cell membrane</location>
        <topology evidence="1 7">Multi-pass membrane protein</topology>
    </subcellularLocation>
</comment>
<dbReference type="InterPro" id="IPR000515">
    <property type="entry name" value="MetI-like"/>
</dbReference>
<evidence type="ECO:0000256" key="1">
    <source>
        <dbReference type="ARBA" id="ARBA00004651"/>
    </source>
</evidence>
<keyword evidence="3" id="KW-1003">Cell membrane</keyword>
<feature type="transmembrane region" description="Helical" evidence="7">
    <location>
        <begin position="91"/>
        <end position="116"/>
    </location>
</feature>
<keyword evidence="5 7" id="KW-1133">Transmembrane helix</keyword>
<gene>
    <name evidence="10" type="ORF">DFJ64_2602</name>
</gene>
<feature type="domain" description="ABC transmembrane type-1" evidence="9">
    <location>
        <begin position="91"/>
        <end position="307"/>
    </location>
</feature>
<dbReference type="InterPro" id="IPR035906">
    <property type="entry name" value="MetI-like_sf"/>
</dbReference>
<feature type="transmembrane region" description="Helical" evidence="7">
    <location>
        <begin position="34"/>
        <end position="61"/>
    </location>
</feature>
<dbReference type="AlphaFoldDB" id="A0A3D9V8Y4"/>
<evidence type="ECO:0000256" key="3">
    <source>
        <dbReference type="ARBA" id="ARBA00022475"/>
    </source>
</evidence>
<feature type="transmembrane region" description="Helical" evidence="7">
    <location>
        <begin position="128"/>
        <end position="148"/>
    </location>
</feature>
<keyword evidence="11" id="KW-1185">Reference proteome</keyword>
<feature type="transmembrane region" description="Helical" evidence="7">
    <location>
        <begin position="224"/>
        <end position="242"/>
    </location>
</feature>
<keyword evidence="4 7" id="KW-0812">Transmembrane</keyword>
<dbReference type="PANTHER" id="PTHR30193">
    <property type="entry name" value="ABC TRANSPORTER PERMEASE PROTEIN"/>
    <property type="match status" value="1"/>
</dbReference>
<dbReference type="Proteomes" id="UP000256485">
    <property type="component" value="Unassembled WGS sequence"/>
</dbReference>
<dbReference type="EMBL" id="QTUC01000001">
    <property type="protein sequence ID" value="REF37163.1"/>
    <property type="molecule type" value="Genomic_DNA"/>
</dbReference>
<protein>
    <submittedName>
        <fullName evidence="10">Carbohydrate ABC transporter membrane protein 1 (CUT1 family)</fullName>
    </submittedName>
</protein>
<dbReference type="GO" id="GO:0055085">
    <property type="term" value="P:transmembrane transport"/>
    <property type="evidence" value="ECO:0007669"/>
    <property type="project" value="InterPro"/>
</dbReference>
<dbReference type="CDD" id="cd06261">
    <property type="entry name" value="TM_PBP2"/>
    <property type="match status" value="1"/>
</dbReference>
<evidence type="ECO:0000256" key="2">
    <source>
        <dbReference type="ARBA" id="ARBA00022448"/>
    </source>
</evidence>
<evidence type="ECO:0000259" key="9">
    <source>
        <dbReference type="PROSITE" id="PS50928"/>
    </source>
</evidence>
<name>A0A3D9V8Y4_THECX</name>
<evidence type="ECO:0000256" key="5">
    <source>
        <dbReference type="ARBA" id="ARBA00022989"/>
    </source>
</evidence>
<reference evidence="10 11" key="1">
    <citation type="submission" date="2018-08" db="EMBL/GenBank/DDBJ databases">
        <title>Sequencing the genomes of 1000 actinobacteria strains.</title>
        <authorList>
            <person name="Klenk H.-P."/>
        </authorList>
    </citation>
    <scope>NUCLEOTIDE SEQUENCE [LARGE SCALE GENOMIC DNA]</scope>
    <source>
        <strain evidence="10 11">DSM 22891</strain>
    </source>
</reference>
<evidence type="ECO:0000313" key="10">
    <source>
        <dbReference type="EMBL" id="REF37163.1"/>
    </source>
</evidence>